<keyword evidence="2" id="KW-0732">Signal</keyword>
<keyword evidence="1" id="KW-1133">Transmembrane helix</keyword>
<evidence type="ECO:0000256" key="2">
    <source>
        <dbReference type="SAM" id="SignalP"/>
    </source>
</evidence>
<dbReference type="AlphaFoldDB" id="A0A154NZC5"/>
<protein>
    <submittedName>
        <fullName evidence="3">Uncharacterized protein</fullName>
    </submittedName>
</protein>
<accession>A0A154NZC5</accession>
<keyword evidence="1" id="KW-0812">Transmembrane</keyword>
<dbReference type="OrthoDB" id="7701325at2759"/>
<sequence length="285" mass="30397">MKSQQYLLVSTIALLSMVYVHAAPSISHEKHLAITPPRDVEVEEQVVREKRAPLGKLALLGGAALVGKKALLLGGAAVGAKALVGAGVLGAGLYKAKYGSGRALRFVGRQTTSYKIKGVCWKGATPPGILCTSKIFSLIEHRGKMRPSSFVILAVICCCAVSCITATDSQSTVENFSSTIDNSAVHPENEGSTSVTLNRQKRTLLLKKKLIGAGLVGFGLGIAKGYKAGYYTAPRVQHVYLSPPPSTVKYVEYVEKPIFVEKIIETPTSFSKPVPVGFKDSFPYG</sequence>
<evidence type="ECO:0000313" key="3">
    <source>
        <dbReference type="EMBL" id="KZC05029.1"/>
    </source>
</evidence>
<dbReference type="EMBL" id="KQ434786">
    <property type="protein sequence ID" value="KZC05029.1"/>
    <property type="molecule type" value="Genomic_DNA"/>
</dbReference>
<keyword evidence="1" id="KW-0472">Membrane</keyword>
<evidence type="ECO:0000256" key="1">
    <source>
        <dbReference type="SAM" id="Phobius"/>
    </source>
</evidence>
<feature type="chain" id="PRO_5007599158" evidence="2">
    <location>
        <begin position="23"/>
        <end position="285"/>
    </location>
</feature>
<dbReference type="Proteomes" id="UP000076502">
    <property type="component" value="Unassembled WGS sequence"/>
</dbReference>
<feature type="transmembrane region" description="Helical" evidence="1">
    <location>
        <begin position="70"/>
        <end position="94"/>
    </location>
</feature>
<name>A0A154NZC5_DUFNO</name>
<keyword evidence="4" id="KW-1185">Reference proteome</keyword>
<feature type="signal peptide" evidence="2">
    <location>
        <begin position="1"/>
        <end position="22"/>
    </location>
</feature>
<evidence type="ECO:0000313" key="4">
    <source>
        <dbReference type="Proteomes" id="UP000076502"/>
    </source>
</evidence>
<gene>
    <name evidence="3" type="ORF">WN55_08633</name>
</gene>
<reference evidence="3 4" key="1">
    <citation type="submission" date="2015-07" db="EMBL/GenBank/DDBJ databases">
        <title>The genome of Dufourea novaeangliae.</title>
        <authorList>
            <person name="Pan H."/>
            <person name="Kapheim K."/>
        </authorList>
    </citation>
    <scope>NUCLEOTIDE SEQUENCE [LARGE SCALE GENOMIC DNA]</scope>
    <source>
        <strain evidence="3">0120121106</strain>
        <tissue evidence="3">Whole body</tissue>
    </source>
</reference>
<proteinExistence type="predicted"/>
<dbReference type="STRING" id="178035.A0A154NZC5"/>
<organism evidence="3 4">
    <name type="scientific">Dufourea novaeangliae</name>
    <name type="common">Sweat bee</name>
    <dbReference type="NCBI Taxonomy" id="178035"/>
    <lineage>
        <taxon>Eukaryota</taxon>
        <taxon>Metazoa</taxon>
        <taxon>Ecdysozoa</taxon>
        <taxon>Arthropoda</taxon>
        <taxon>Hexapoda</taxon>
        <taxon>Insecta</taxon>
        <taxon>Pterygota</taxon>
        <taxon>Neoptera</taxon>
        <taxon>Endopterygota</taxon>
        <taxon>Hymenoptera</taxon>
        <taxon>Apocrita</taxon>
        <taxon>Aculeata</taxon>
        <taxon>Apoidea</taxon>
        <taxon>Anthophila</taxon>
        <taxon>Halictidae</taxon>
        <taxon>Rophitinae</taxon>
        <taxon>Dufourea</taxon>
    </lineage>
</organism>